<evidence type="ECO:0000256" key="5">
    <source>
        <dbReference type="SAM" id="Phobius"/>
    </source>
</evidence>
<feature type="transmembrane region" description="Helical" evidence="5">
    <location>
        <begin position="157"/>
        <end position="178"/>
    </location>
</feature>
<feature type="transmembrane region" description="Helical" evidence="5">
    <location>
        <begin position="76"/>
        <end position="98"/>
    </location>
</feature>
<dbReference type="Proteomes" id="UP000037953">
    <property type="component" value="Unassembled WGS sequence"/>
</dbReference>
<dbReference type="GO" id="GO:0016020">
    <property type="term" value="C:membrane"/>
    <property type="evidence" value="ECO:0007669"/>
    <property type="project" value="UniProtKB-SubCell"/>
</dbReference>
<evidence type="ECO:0000313" key="8">
    <source>
        <dbReference type="Proteomes" id="UP000037953"/>
    </source>
</evidence>
<evidence type="ECO:0000313" key="7">
    <source>
        <dbReference type="EMBL" id="KPE53055.1"/>
    </source>
</evidence>
<keyword evidence="2 5" id="KW-0812">Transmembrane</keyword>
<organism evidence="7 8">
    <name type="scientific">Chryseobacterium indologenes</name>
    <name type="common">Flavobacterium indologenes</name>
    <dbReference type="NCBI Taxonomy" id="253"/>
    <lineage>
        <taxon>Bacteria</taxon>
        <taxon>Pseudomonadati</taxon>
        <taxon>Bacteroidota</taxon>
        <taxon>Flavobacteriia</taxon>
        <taxon>Flavobacteriales</taxon>
        <taxon>Weeksellaceae</taxon>
        <taxon>Chryseobacterium group</taxon>
        <taxon>Chryseobacterium</taxon>
    </lineage>
</organism>
<evidence type="ECO:0000256" key="4">
    <source>
        <dbReference type="ARBA" id="ARBA00023136"/>
    </source>
</evidence>
<dbReference type="OrthoDB" id="648842at2"/>
<dbReference type="PATRIC" id="fig|253.9.peg.731"/>
<dbReference type="InterPro" id="IPR009908">
    <property type="entry name" value="Methylamine_util_MauE"/>
</dbReference>
<gene>
    <name evidence="7" type="ORF">AOB46_03445</name>
</gene>
<sequence length="369" mass="42092">MLKGLLRFIVAVIFILSGFVKAVDLVGFSFKMEEYFSPSVFNMPFLEKFALLFSIIVVVLELFLGFMLLLKIKLKFTLSALIALCIFFGFLTFYSAYFNVVTDCGCFGDAVKFTPWQSFIKDIILLAGLILLFILYRKEFRKKDEYSSNTQESSGKFKYYILGIFSLIMIYIMAQGILHEPMIDFRDYKIGTDIKGEKEKINKNPSEYKTFYSLKNQKTGETVNVDQDDYIKETKYWAEGSPWKIEEGKNKSVLIKEGYKSEIAKFKIDDPAGMELTEEIINAPKAILVFSYHPKDVPADLLQKTEAKVNAQKGAVIYGVSTIPNTFKTIKNTMMDGTAIKTIARSNPFVLVLEKGKIVDKQPAKDYIK</sequence>
<keyword evidence="4 5" id="KW-0472">Membrane</keyword>
<reference evidence="8" key="2">
    <citation type="submission" date="2015-09" db="EMBL/GenBank/DDBJ databases">
        <title>Draft genome sequence of a multidrug-resistant Chryseobacterium indologenes isolate from Malaysia.</title>
        <authorList>
            <person name="Yu C.Y."/>
            <person name="Ang G.Y."/>
            <person name="Chan K.-G."/>
        </authorList>
    </citation>
    <scope>NUCLEOTIDE SEQUENCE [LARGE SCALE GENOMIC DNA]</scope>
    <source>
        <strain evidence="8">CI_885</strain>
    </source>
</reference>
<accession>A0A0N1A060</accession>
<dbReference type="GO" id="GO:0030416">
    <property type="term" value="P:methylamine metabolic process"/>
    <property type="evidence" value="ECO:0007669"/>
    <property type="project" value="InterPro"/>
</dbReference>
<name>A0A0N1A060_CHRID</name>
<evidence type="ECO:0000256" key="3">
    <source>
        <dbReference type="ARBA" id="ARBA00022989"/>
    </source>
</evidence>
<dbReference type="EMBL" id="LJOD01000001">
    <property type="protein sequence ID" value="KPE53055.1"/>
    <property type="molecule type" value="Genomic_DNA"/>
</dbReference>
<dbReference type="AlphaFoldDB" id="A0A0N1A060"/>
<protein>
    <submittedName>
        <fullName evidence="7">Doxx family protein</fullName>
    </submittedName>
</protein>
<comment type="subcellular location">
    <subcellularLocation>
        <location evidence="1">Membrane</location>
        <topology evidence="1">Multi-pass membrane protein</topology>
    </subcellularLocation>
</comment>
<evidence type="ECO:0000256" key="2">
    <source>
        <dbReference type="ARBA" id="ARBA00022692"/>
    </source>
</evidence>
<feature type="domain" description="Methylamine utilisation protein MauE" evidence="6">
    <location>
        <begin position="5"/>
        <end position="134"/>
    </location>
</feature>
<feature type="transmembrane region" description="Helical" evidence="5">
    <location>
        <begin position="118"/>
        <end position="136"/>
    </location>
</feature>
<dbReference type="Pfam" id="PF07291">
    <property type="entry name" value="MauE"/>
    <property type="match status" value="1"/>
</dbReference>
<feature type="transmembrane region" description="Helical" evidence="5">
    <location>
        <begin position="49"/>
        <end position="69"/>
    </location>
</feature>
<keyword evidence="3 5" id="KW-1133">Transmembrane helix</keyword>
<evidence type="ECO:0000259" key="6">
    <source>
        <dbReference type="Pfam" id="PF07291"/>
    </source>
</evidence>
<reference evidence="7 8" key="1">
    <citation type="journal article" date="2015" name="Genom Data">
        <title>Draft genome sequence of a multidrug-resistant Chryseobacterium indologenes isolate from Malaysia.</title>
        <authorList>
            <person name="Yu C.Y."/>
            <person name="Ang G.Y."/>
            <person name="Cheng H.J."/>
            <person name="Cheong Y.M."/>
            <person name="Yin W.F."/>
            <person name="Chan K.G."/>
        </authorList>
    </citation>
    <scope>NUCLEOTIDE SEQUENCE [LARGE SCALE GENOMIC DNA]</scope>
    <source>
        <strain evidence="7 8">CI_885</strain>
    </source>
</reference>
<evidence type="ECO:0000256" key="1">
    <source>
        <dbReference type="ARBA" id="ARBA00004141"/>
    </source>
</evidence>
<dbReference type="NCBIfam" id="NF045576">
    <property type="entry name" value="BT_3928_fam"/>
    <property type="match status" value="1"/>
</dbReference>
<comment type="caution">
    <text evidence="7">The sequence shown here is derived from an EMBL/GenBank/DDBJ whole genome shotgun (WGS) entry which is preliminary data.</text>
</comment>
<dbReference type="RefSeq" id="WP_062696634.1">
    <property type="nucleotide sequence ID" value="NZ_LJOD01000001.1"/>
</dbReference>
<proteinExistence type="predicted"/>